<keyword evidence="4" id="KW-1185">Reference proteome</keyword>
<feature type="transmembrane region" description="Helical" evidence="2">
    <location>
        <begin position="177"/>
        <end position="203"/>
    </location>
</feature>
<feature type="compositionally biased region" description="Low complexity" evidence="1">
    <location>
        <begin position="76"/>
        <end position="97"/>
    </location>
</feature>
<evidence type="ECO:0008006" key="5">
    <source>
        <dbReference type="Google" id="ProtNLM"/>
    </source>
</evidence>
<feature type="region of interest" description="Disordered" evidence="1">
    <location>
        <begin position="128"/>
        <end position="172"/>
    </location>
</feature>
<keyword evidence="2" id="KW-0472">Membrane</keyword>
<protein>
    <recommendedName>
        <fullName evidence="5">Mid2 domain-containing protein</fullName>
    </recommendedName>
</protein>
<dbReference type="Proteomes" id="UP000276215">
    <property type="component" value="Unassembled WGS sequence"/>
</dbReference>
<dbReference type="EMBL" id="ML120452">
    <property type="protein sequence ID" value="RPA93454.1"/>
    <property type="molecule type" value="Genomic_DNA"/>
</dbReference>
<evidence type="ECO:0000313" key="4">
    <source>
        <dbReference type="Proteomes" id="UP000276215"/>
    </source>
</evidence>
<reference evidence="3 4" key="1">
    <citation type="journal article" date="2018" name="Nat. Ecol. Evol.">
        <title>Pezizomycetes genomes reveal the molecular basis of ectomycorrhizal truffle lifestyle.</title>
        <authorList>
            <person name="Murat C."/>
            <person name="Payen T."/>
            <person name="Noel B."/>
            <person name="Kuo A."/>
            <person name="Morin E."/>
            <person name="Chen J."/>
            <person name="Kohler A."/>
            <person name="Krizsan K."/>
            <person name="Balestrini R."/>
            <person name="Da Silva C."/>
            <person name="Montanini B."/>
            <person name="Hainaut M."/>
            <person name="Levati E."/>
            <person name="Barry K.W."/>
            <person name="Belfiori B."/>
            <person name="Cichocki N."/>
            <person name="Clum A."/>
            <person name="Dockter R.B."/>
            <person name="Fauchery L."/>
            <person name="Guy J."/>
            <person name="Iotti M."/>
            <person name="Le Tacon F."/>
            <person name="Lindquist E.A."/>
            <person name="Lipzen A."/>
            <person name="Malagnac F."/>
            <person name="Mello A."/>
            <person name="Molinier V."/>
            <person name="Miyauchi S."/>
            <person name="Poulain J."/>
            <person name="Riccioni C."/>
            <person name="Rubini A."/>
            <person name="Sitrit Y."/>
            <person name="Splivallo R."/>
            <person name="Traeger S."/>
            <person name="Wang M."/>
            <person name="Zifcakova L."/>
            <person name="Wipf D."/>
            <person name="Zambonelli A."/>
            <person name="Paolocci F."/>
            <person name="Nowrousian M."/>
            <person name="Ottonello S."/>
            <person name="Baldrian P."/>
            <person name="Spatafora J.W."/>
            <person name="Henrissat B."/>
            <person name="Nagy L.G."/>
            <person name="Aury J.M."/>
            <person name="Wincker P."/>
            <person name="Grigoriev I.V."/>
            <person name="Bonfante P."/>
            <person name="Martin F.M."/>
        </authorList>
    </citation>
    <scope>NUCLEOTIDE SEQUENCE [LARGE SCALE GENOMIC DNA]</scope>
    <source>
        <strain evidence="3 4">120613-1</strain>
    </source>
</reference>
<proteinExistence type="predicted"/>
<sequence length="318" mass="32531">MEFVRGPCPNGYNWYVCAQFGYLGCCSKDACSVGGCPPGSEYPIDSPSQISSLGNVGDVQSNAGNSGGSGLGGQQTGSPSTTVKISPATPTTSSTATRLLSSGTTTAVIQPSLASTSSISVLLITPGSSPSKTTSPEQSAVGTGTGSGAASATTSGLSSGTGSGSNSDSNSNNTNSIPLVVIIGAAIGGALLILIIILAVILFRRRRRKAKNPPQVPPIYGSGPAPLPNDGAIKGMSNSTPSIKSPLTQATHSGEKRLPSLFQTHPPDLRRKSYNSAICLSINNIHRTSLTRFPTIFAAQYSHTQLRRTRLAPNVLSI</sequence>
<keyword evidence="2" id="KW-1133">Transmembrane helix</keyword>
<dbReference type="OrthoDB" id="3692311at2759"/>
<evidence type="ECO:0000256" key="1">
    <source>
        <dbReference type="SAM" id="MobiDB-lite"/>
    </source>
</evidence>
<accession>A0A3N4JHW3</accession>
<dbReference type="AlphaFoldDB" id="A0A3N4JHW3"/>
<gene>
    <name evidence="3" type="ORF">L873DRAFT_62779</name>
</gene>
<keyword evidence="2" id="KW-0812">Transmembrane</keyword>
<dbReference type="STRING" id="1336337.A0A3N4JHW3"/>
<name>A0A3N4JHW3_9PEZI</name>
<evidence type="ECO:0000313" key="3">
    <source>
        <dbReference type="EMBL" id="RPA93454.1"/>
    </source>
</evidence>
<evidence type="ECO:0000256" key="2">
    <source>
        <dbReference type="SAM" id="Phobius"/>
    </source>
</evidence>
<feature type="region of interest" description="Disordered" evidence="1">
    <location>
        <begin position="47"/>
        <end position="97"/>
    </location>
</feature>
<organism evidence="3 4">
    <name type="scientific">Choiromyces venosus 120613-1</name>
    <dbReference type="NCBI Taxonomy" id="1336337"/>
    <lineage>
        <taxon>Eukaryota</taxon>
        <taxon>Fungi</taxon>
        <taxon>Dikarya</taxon>
        <taxon>Ascomycota</taxon>
        <taxon>Pezizomycotina</taxon>
        <taxon>Pezizomycetes</taxon>
        <taxon>Pezizales</taxon>
        <taxon>Tuberaceae</taxon>
        <taxon>Choiromyces</taxon>
    </lineage>
</organism>
<feature type="compositionally biased region" description="Gly residues" evidence="1">
    <location>
        <begin position="65"/>
        <end position="75"/>
    </location>
</feature>